<evidence type="ECO:0000313" key="1">
    <source>
        <dbReference type="EMBL" id="TCS90038.1"/>
    </source>
</evidence>
<sequence>MRRVTKFFPLLIPLRAIVLISMQKFLVLQYAAAGRATLYYARAGKKKGG</sequence>
<dbReference type="Proteomes" id="UP000295807">
    <property type="component" value="Unassembled WGS sequence"/>
</dbReference>
<comment type="caution">
    <text evidence="1">The sequence shown here is derived from an EMBL/GenBank/DDBJ whole genome shotgun (WGS) entry which is preliminary data.</text>
</comment>
<keyword evidence="2" id="KW-1185">Reference proteome</keyword>
<name>A0A4R3KX82_9SPHI</name>
<accession>A0A4R3KX82</accession>
<organism evidence="1 2">
    <name type="scientific">Anseongella ginsenosidimutans</name>
    <dbReference type="NCBI Taxonomy" id="496056"/>
    <lineage>
        <taxon>Bacteria</taxon>
        <taxon>Pseudomonadati</taxon>
        <taxon>Bacteroidota</taxon>
        <taxon>Sphingobacteriia</taxon>
        <taxon>Sphingobacteriales</taxon>
        <taxon>Sphingobacteriaceae</taxon>
        <taxon>Anseongella</taxon>
    </lineage>
</organism>
<dbReference type="EMBL" id="SMAD01000001">
    <property type="protein sequence ID" value="TCS90038.1"/>
    <property type="molecule type" value="Genomic_DNA"/>
</dbReference>
<proteinExistence type="predicted"/>
<protein>
    <submittedName>
        <fullName evidence="1">Uncharacterized protein</fullName>
    </submittedName>
</protein>
<reference evidence="1 2" key="1">
    <citation type="submission" date="2019-03" db="EMBL/GenBank/DDBJ databases">
        <title>Genomic Encyclopedia of Type Strains, Phase IV (KMG-IV): sequencing the most valuable type-strain genomes for metagenomic binning, comparative biology and taxonomic classification.</title>
        <authorList>
            <person name="Goeker M."/>
        </authorList>
    </citation>
    <scope>NUCLEOTIDE SEQUENCE [LARGE SCALE GENOMIC DNA]</scope>
    <source>
        <strain evidence="1 2">DSM 21100</strain>
    </source>
</reference>
<gene>
    <name evidence="1" type="ORF">EDD80_101236</name>
</gene>
<dbReference type="AlphaFoldDB" id="A0A4R3KX82"/>
<evidence type="ECO:0000313" key="2">
    <source>
        <dbReference type="Proteomes" id="UP000295807"/>
    </source>
</evidence>